<evidence type="ECO:0000313" key="2">
    <source>
        <dbReference type="Proteomes" id="UP000308600"/>
    </source>
</evidence>
<keyword evidence="2" id="KW-1185">Reference proteome</keyword>
<protein>
    <submittedName>
        <fullName evidence="1">Uncharacterized protein</fullName>
    </submittedName>
</protein>
<dbReference type="EMBL" id="ML208738">
    <property type="protein sequence ID" value="TFK60737.1"/>
    <property type="molecule type" value="Genomic_DNA"/>
</dbReference>
<accession>A0ACD3A4V0</accession>
<proteinExistence type="predicted"/>
<reference evidence="1 2" key="1">
    <citation type="journal article" date="2019" name="Nat. Ecol. Evol.">
        <title>Megaphylogeny resolves global patterns of mushroom evolution.</title>
        <authorList>
            <person name="Varga T."/>
            <person name="Krizsan K."/>
            <person name="Foldi C."/>
            <person name="Dima B."/>
            <person name="Sanchez-Garcia M."/>
            <person name="Sanchez-Ramirez S."/>
            <person name="Szollosi G.J."/>
            <person name="Szarkandi J.G."/>
            <person name="Papp V."/>
            <person name="Albert L."/>
            <person name="Andreopoulos W."/>
            <person name="Angelini C."/>
            <person name="Antonin V."/>
            <person name="Barry K.W."/>
            <person name="Bougher N.L."/>
            <person name="Buchanan P."/>
            <person name="Buyck B."/>
            <person name="Bense V."/>
            <person name="Catcheside P."/>
            <person name="Chovatia M."/>
            <person name="Cooper J."/>
            <person name="Damon W."/>
            <person name="Desjardin D."/>
            <person name="Finy P."/>
            <person name="Geml J."/>
            <person name="Haridas S."/>
            <person name="Hughes K."/>
            <person name="Justo A."/>
            <person name="Karasinski D."/>
            <person name="Kautmanova I."/>
            <person name="Kiss B."/>
            <person name="Kocsube S."/>
            <person name="Kotiranta H."/>
            <person name="LaButti K.M."/>
            <person name="Lechner B.E."/>
            <person name="Liimatainen K."/>
            <person name="Lipzen A."/>
            <person name="Lukacs Z."/>
            <person name="Mihaltcheva S."/>
            <person name="Morgado L.N."/>
            <person name="Niskanen T."/>
            <person name="Noordeloos M.E."/>
            <person name="Ohm R.A."/>
            <person name="Ortiz-Santana B."/>
            <person name="Ovrebo C."/>
            <person name="Racz N."/>
            <person name="Riley R."/>
            <person name="Savchenko A."/>
            <person name="Shiryaev A."/>
            <person name="Soop K."/>
            <person name="Spirin V."/>
            <person name="Szebenyi C."/>
            <person name="Tomsovsky M."/>
            <person name="Tulloss R.E."/>
            <person name="Uehling J."/>
            <person name="Grigoriev I.V."/>
            <person name="Vagvolgyi C."/>
            <person name="Papp T."/>
            <person name="Martin F.M."/>
            <person name="Miettinen O."/>
            <person name="Hibbett D.S."/>
            <person name="Nagy L.G."/>
        </authorList>
    </citation>
    <scope>NUCLEOTIDE SEQUENCE [LARGE SCALE GENOMIC DNA]</scope>
    <source>
        <strain evidence="1 2">NL-1719</strain>
    </source>
</reference>
<evidence type="ECO:0000313" key="1">
    <source>
        <dbReference type="EMBL" id="TFK60737.1"/>
    </source>
</evidence>
<dbReference type="Proteomes" id="UP000308600">
    <property type="component" value="Unassembled WGS sequence"/>
</dbReference>
<gene>
    <name evidence="1" type="ORF">BDN72DRAFT_904723</name>
</gene>
<organism evidence="1 2">
    <name type="scientific">Pluteus cervinus</name>
    <dbReference type="NCBI Taxonomy" id="181527"/>
    <lineage>
        <taxon>Eukaryota</taxon>
        <taxon>Fungi</taxon>
        <taxon>Dikarya</taxon>
        <taxon>Basidiomycota</taxon>
        <taxon>Agaricomycotina</taxon>
        <taxon>Agaricomycetes</taxon>
        <taxon>Agaricomycetidae</taxon>
        <taxon>Agaricales</taxon>
        <taxon>Pluteineae</taxon>
        <taxon>Pluteaceae</taxon>
        <taxon>Pluteus</taxon>
    </lineage>
</organism>
<sequence length="1785" mass="198664">MPPASRCKIPGTGTFRLSLPPASVEPVQGVPFDSGHGESLCTDTGVSKALHPAGSTANNPDCGSSPSITPLDSGRGPGESSSTDTGVNQTLLPAGSMASNADIGSSPSIVTSVIQEEELEGPILPSSLTVPIPRDPEWFSNELLTALGLLIHLRLRVFVCVNCRQAWVPDRLVRHVKTHKLAVSPKEESQLKGLVDTYHIHEDKDFDYPPRTDPPIDILVVHKEGYRCAVCPRAFLTFNTFRKHWSDEHAADHAQTPVDQRAKIGAVQGLFGNTGFFGVNVQTTRTSTPAFRLYLEEKASQLPPAPTIPAAQQEWPPLVVATGWPHVLEPYFGTIGSKRRGALRSLIHPKPDEWAPIKDAVVLYMTHISKLAEKTLLGIRYLLEDCPRQEDTKPWKYLVNESTIDNYSRTAASLLFSIATTLDSNHPSEYKFPLSSKSKAAFRRLKSTWKSTKEIPMDVIHRALASLLLVEYRDKPTFDDKWEDPVEHWLAAYALSASGNFIKASEFTQVLARLEYHCRSVVLYEAVQRRNETKEPKEPLTSCVLQIATKNLSLQAMDSTFNTVMDYSRFAWSLVYGENKDGDMLVSDDRMTYTYQDLTLHLPTLRAGLRLVLDELKSEMAKLRQNVDLDVSVPDNAVDDMSNTNYGYCWMDQGTYGNPDALMRVLLRDESLCFVTADNKLVWRPGPVMELLDKLAHINRLLQFLLHIVPGQPTRGTEAVDFRIRNGIRRRNIYRALLATWLITIRTKTEHISGRESYIPRKMPLEVAEPFHEYVLVYHAIAEFLASVLWGEEASKTYHEYLWVRNGQRVTGAQYSQTLGDISAKYIGVRLTVGPLRHFSVSLTREILKREALIDLDEEEDTFAAQRGHSRAVEVKHYAVEKGALSLLTSNDFRRFGNASIEWHGLLMMVSTPAPTIPVGDRDVLRSFSETVLGSTSREGVPRYDSQELEKVFVSAMSTVIQHCLADSEVRVKDYVARGLVEGFHKLGLLSSPPTSLTTSTGILGVNASTPASSSNLSGLLRDRISTPSSVSASSSIPSKAAVATPEVVSSTVASETLCNTSSIVDIPPGGLANEIPDPSLASHQSPQEASSQPPNADAVKDTDFAMVTSPVSECELLLWMMNGGRGDVAFRSEMQRSIVEDAVRGVESFLAIMPTGSGKSYAFFLPALKEDPGYTVVVLPQISLVHDLERRALTLPMLDDPHIWTAEDNDPGNASLVLTSLESVTSERFKHFLNQNAKRVKRIVFDEAHQIITEADFRHEFNNIKKLTEFPVQKIYLTATLPPRDLPSFCFATGHKRCLKMHRMSTDRPNIAYHVLEVPKGPRTPPVAQIILQLVKKLSTDMGKAERGIIFVRSRDVADWYANQVPCPRYHSGLDDTERRKEEEEWRWGKSRWIAATPGFAHGVDYHSVRYAIQDGLPFKVSDYVQGLGRLGRGLGVGDSVVVHDGLKRAAFEKPLFTHHLPELDNILGSRYCRRALITALMDGEPTSCDASKHRPCDNCHPQSNMSVLLRSLVTSGGDDRSTNSKAETGWKDGDTNNLKRKAEDDCSEQPAQRPFQRDVPRTVERNGSVIQTQASSSSGFRTGANSRSGSSSSSRFAEGGSISVNIDAAMYSISSRNKRDIADRLSTILDLLAGECIVCLIWYSAKVKKTDDHQFFTSCRQDSEPADNDMGWRHLKKKITLPKSHYCYSCGFPARTYRPDSHPDQVGAQHCPFKDYVVAFIWFACTRPGIWSEVQAAWSAPTTDNLQVLGEWLGTQTDDDHFCHSVELFVWMWDRYIAGPQGK</sequence>
<name>A0ACD3A4V0_9AGAR</name>